<dbReference type="AlphaFoldDB" id="A0AAC9HTZ0"/>
<keyword evidence="2 3" id="KW-0663">Pyridoxal phosphate</keyword>
<dbReference type="Pfam" id="PF01053">
    <property type="entry name" value="Cys_Met_Meta_PP"/>
    <property type="match status" value="1"/>
</dbReference>
<feature type="region of interest" description="Disordered" evidence="5">
    <location>
        <begin position="1"/>
        <end position="30"/>
    </location>
</feature>
<dbReference type="GO" id="GO:0004123">
    <property type="term" value="F:cystathionine gamma-lyase activity"/>
    <property type="evidence" value="ECO:0007669"/>
    <property type="project" value="TreeGrafter"/>
</dbReference>
<dbReference type="PIRSF" id="PIRSF001434">
    <property type="entry name" value="CGS"/>
    <property type="match status" value="1"/>
</dbReference>
<comment type="similarity">
    <text evidence="4">Belongs to the trans-sulfuration enzymes family.</text>
</comment>
<dbReference type="PANTHER" id="PTHR11808:SF85">
    <property type="entry name" value="CYSTATHIONINE GAMMA-LYASE-RELATED"/>
    <property type="match status" value="1"/>
</dbReference>
<protein>
    <submittedName>
        <fullName evidence="6">Cystathionine beta-lyase/cystathionine gamma-synthase</fullName>
        <ecNumber evidence="6">4.4.1.1</ecNumber>
    </submittedName>
</protein>
<dbReference type="InterPro" id="IPR015422">
    <property type="entry name" value="PyrdxlP-dep_Trfase_small"/>
</dbReference>
<keyword evidence="7" id="KW-1185">Reference proteome</keyword>
<evidence type="ECO:0000256" key="3">
    <source>
        <dbReference type="PIRSR" id="PIRSR001434-2"/>
    </source>
</evidence>
<dbReference type="InterPro" id="IPR015424">
    <property type="entry name" value="PyrdxlP-dep_Trfase"/>
</dbReference>
<accession>A0AAC9HTZ0</accession>
<dbReference type="GO" id="GO:0019346">
    <property type="term" value="P:transsulfuration"/>
    <property type="evidence" value="ECO:0007669"/>
    <property type="project" value="InterPro"/>
</dbReference>
<feature type="region of interest" description="Disordered" evidence="5">
    <location>
        <begin position="41"/>
        <end position="60"/>
    </location>
</feature>
<dbReference type="GO" id="GO:0019343">
    <property type="term" value="P:cysteine biosynthetic process via cystathionine"/>
    <property type="evidence" value="ECO:0007669"/>
    <property type="project" value="TreeGrafter"/>
</dbReference>
<dbReference type="SUPFAM" id="SSF53383">
    <property type="entry name" value="PLP-dependent transferases"/>
    <property type="match status" value="1"/>
</dbReference>
<dbReference type="GO" id="GO:0030170">
    <property type="term" value="F:pyridoxal phosphate binding"/>
    <property type="evidence" value="ECO:0007669"/>
    <property type="project" value="InterPro"/>
</dbReference>
<feature type="compositionally biased region" description="Low complexity" evidence="5">
    <location>
        <begin position="46"/>
        <end position="55"/>
    </location>
</feature>
<dbReference type="GO" id="GO:0005737">
    <property type="term" value="C:cytoplasm"/>
    <property type="evidence" value="ECO:0007669"/>
    <property type="project" value="TreeGrafter"/>
</dbReference>
<dbReference type="InterPro" id="IPR000277">
    <property type="entry name" value="Cys/Met-Metab_PyrdxlP-dep_enz"/>
</dbReference>
<dbReference type="EC" id="4.4.1.1" evidence="6"/>
<dbReference type="KEGG" id="ahm:TL08_22610"/>
<dbReference type="Proteomes" id="UP000095210">
    <property type="component" value="Chromosome"/>
</dbReference>
<organism evidence="6 7">
    <name type="scientific">Actinoalloteichus hymeniacidonis</name>
    <dbReference type="NCBI Taxonomy" id="340345"/>
    <lineage>
        <taxon>Bacteria</taxon>
        <taxon>Bacillati</taxon>
        <taxon>Actinomycetota</taxon>
        <taxon>Actinomycetes</taxon>
        <taxon>Pseudonocardiales</taxon>
        <taxon>Pseudonocardiaceae</taxon>
        <taxon>Actinoalloteichus</taxon>
    </lineage>
</organism>
<dbReference type="PANTHER" id="PTHR11808">
    <property type="entry name" value="TRANS-SULFURATION ENZYME FAMILY MEMBER"/>
    <property type="match status" value="1"/>
</dbReference>
<dbReference type="Gene3D" id="3.90.1150.10">
    <property type="entry name" value="Aspartate Aminotransferase, domain 1"/>
    <property type="match status" value="1"/>
</dbReference>
<evidence type="ECO:0000313" key="6">
    <source>
        <dbReference type="EMBL" id="AOS65304.1"/>
    </source>
</evidence>
<feature type="modified residue" description="N6-(pyridoxal phosphate)lysine" evidence="3">
    <location>
        <position position="209"/>
    </location>
</feature>
<feature type="compositionally biased region" description="Acidic residues" evidence="5">
    <location>
        <begin position="1"/>
        <end position="10"/>
    </location>
</feature>
<comment type="cofactor">
    <cofactor evidence="1 4">
        <name>pyridoxal 5'-phosphate</name>
        <dbReference type="ChEBI" id="CHEBI:597326"/>
    </cofactor>
</comment>
<name>A0AAC9HTZ0_9PSEU</name>
<keyword evidence="6" id="KW-0456">Lyase</keyword>
<evidence type="ECO:0000313" key="7">
    <source>
        <dbReference type="Proteomes" id="UP000095210"/>
    </source>
</evidence>
<gene>
    <name evidence="6" type="ORF">TL08_22610</name>
</gene>
<evidence type="ECO:0000256" key="2">
    <source>
        <dbReference type="ARBA" id="ARBA00022898"/>
    </source>
</evidence>
<evidence type="ECO:0000256" key="4">
    <source>
        <dbReference type="RuleBase" id="RU362118"/>
    </source>
</evidence>
<proteinExistence type="inferred from homology"/>
<dbReference type="NCBIfam" id="NF005758">
    <property type="entry name" value="PRK07582.1"/>
    <property type="match status" value="1"/>
</dbReference>
<dbReference type="InterPro" id="IPR015421">
    <property type="entry name" value="PyrdxlP-dep_Trfase_major"/>
</dbReference>
<evidence type="ECO:0000256" key="5">
    <source>
        <dbReference type="SAM" id="MobiDB-lite"/>
    </source>
</evidence>
<evidence type="ECO:0000256" key="1">
    <source>
        <dbReference type="ARBA" id="ARBA00001933"/>
    </source>
</evidence>
<sequence length="381" mass="39539">MVVSELDPDWGDGTRCVHAGESAPSRGAPLTPGPVFAAPYHLGPEPAADSSPDPATGADFYGRAGNPTWRVLESAIGDLDGGECVLFPSGMAAISALLRDAAARGGLVIPSDGYYATRSFAAAELSSRGVSVREVATTGPWTEEVFRGAALVLLETPSNPGLEVCDIAELSASAHAAGAMVAVDNTTASPLGQRPLELGADIVVASDAKALTGHSDLVLGHISTRDAGLAQRLRDARTLSGAIAGPFESWLAHRSLSTLDLRLARQAENAAALATALLDHPSVRNLRWPGLASDPAHALARRQMRRFGGVLRFELADAAAFDRFVAASRLVVEATSFGGVHSTVDRRARWGDQVPPGFVRFSAGCEDPADLVADVLAALAA</sequence>
<dbReference type="Gene3D" id="3.40.640.10">
    <property type="entry name" value="Type I PLP-dependent aspartate aminotransferase-like (Major domain)"/>
    <property type="match status" value="1"/>
</dbReference>
<dbReference type="EMBL" id="CP014859">
    <property type="protein sequence ID" value="AOS65304.1"/>
    <property type="molecule type" value="Genomic_DNA"/>
</dbReference>
<reference evidence="7" key="1">
    <citation type="submission" date="2016-03" db="EMBL/GenBank/DDBJ databases">
        <title>Complete genome sequence of the type strain Actinoalloteichus hymeniacidonis DSM 45092.</title>
        <authorList>
            <person name="Schaffert L."/>
            <person name="Albersmeier A."/>
            <person name="Winkler A."/>
            <person name="Kalinowski J."/>
            <person name="Zotchev S."/>
            <person name="Ruckert C."/>
        </authorList>
    </citation>
    <scope>NUCLEOTIDE SEQUENCE [LARGE SCALE GENOMIC DNA]</scope>
    <source>
        <strain evidence="7">HPA177(T) (DSM 45092(T))</strain>
    </source>
</reference>